<organism evidence="2 3">
    <name type="scientific">Phytophthora oleae</name>
    <dbReference type="NCBI Taxonomy" id="2107226"/>
    <lineage>
        <taxon>Eukaryota</taxon>
        <taxon>Sar</taxon>
        <taxon>Stramenopiles</taxon>
        <taxon>Oomycota</taxon>
        <taxon>Peronosporomycetes</taxon>
        <taxon>Peronosporales</taxon>
        <taxon>Peronosporaceae</taxon>
        <taxon>Phytophthora</taxon>
    </lineage>
</organism>
<proteinExistence type="predicted"/>
<reference evidence="2 3" key="1">
    <citation type="submission" date="2024-09" db="EMBL/GenBank/DDBJ databases">
        <title>Genome sequencing and assembly of Phytophthora oleae, isolate VK10A, causative agent of rot of olive drupes.</title>
        <authorList>
            <person name="Conti Taguali S."/>
            <person name="Riolo M."/>
            <person name="La Spada F."/>
            <person name="Cacciola S.O."/>
            <person name="Dionisio G."/>
        </authorList>
    </citation>
    <scope>NUCLEOTIDE SEQUENCE [LARGE SCALE GENOMIC DNA]</scope>
    <source>
        <strain evidence="2 3">VK10A</strain>
    </source>
</reference>
<name>A0ABD3FPQ6_9STRA</name>
<dbReference type="Proteomes" id="UP001632037">
    <property type="component" value="Unassembled WGS sequence"/>
</dbReference>
<evidence type="ECO:0000313" key="2">
    <source>
        <dbReference type="EMBL" id="KAL3668910.1"/>
    </source>
</evidence>
<feature type="coiled-coil region" evidence="1">
    <location>
        <begin position="173"/>
        <end position="200"/>
    </location>
</feature>
<keyword evidence="3" id="KW-1185">Reference proteome</keyword>
<accession>A0ABD3FPQ6</accession>
<dbReference type="AlphaFoldDB" id="A0ABD3FPQ6"/>
<feature type="coiled-coil region" evidence="1">
    <location>
        <begin position="63"/>
        <end position="97"/>
    </location>
</feature>
<comment type="caution">
    <text evidence="2">The sequence shown here is derived from an EMBL/GenBank/DDBJ whole genome shotgun (WGS) entry which is preliminary data.</text>
</comment>
<evidence type="ECO:0000313" key="3">
    <source>
        <dbReference type="Proteomes" id="UP001632037"/>
    </source>
</evidence>
<dbReference type="Gene3D" id="1.20.5.340">
    <property type="match status" value="1"/>
</dbReference>
<gene>
    <name evidence="2" type="ORF">V7S43_006199</name>
</gene>
<feature type="coiled-coil region" evidence="1">
    <location>
        <begin position="234"/>
        <end position="261"/>
    </location>
</feature>
<dbReference type="EMBL" id="JBIMZQ010000010">
    <property type="protein sequence ID" value="KAL3668910.1"/>
    <property type="molecule type" value="Genomic_DNA"/>
</dbReference>
<keyword evidence="1" id="KW-0175">Coiled coil</keyword>
<evidence type="ECO:0000256" key="1">
    <source>
        <dbReference type="SAM" id="Coils"/>
    </source>
</evidence>
<feature type="coiled-coil region" evidence="1">
    <location>
        <begin position="290"/>
        <end position="359"/>
    </location>
</feature>
<protein>
    <submittedName>
        <fullName evidence="2">Uncharacterized protein</fullName>
    </submittedName>
</protein>
<sequence>MLSVRCQILDVTTSLDKLSSRDKAVEKETHNVTTALNECAEPTAQRASRQKLRAKIRYTQQFIAQMEEETTQLAETRTKVEAEIQAFEQEAHKLREAIFFKGKETEVLFNRLHEDTFRIIKENGKIKNRLKAKRRKFRVKTKNEISSLRRRISFITSELERGQMTNEDSLSSIEALGSTREELEQMLNARNKQLATTESAITDLSTSIATFGRSDGVFDTTRLQEELVAKRAAAQVAQTKLEQKQTTLKLAEADQTQLEATLQGIGAQIVAAKSTVERLDGEILSLATDIENQELKTRQLNEDMSDTKKKCDELQAEYQKQQRENKNTIKLQAKFRRQKASLLKQEQALSAQLQEAERLSRILGEGIKHGTEYAEQLRESNVFSNEKDKRIEFELRRQELILQQQCAQEEAKFRADVAVWDEKIKLVERQLRSL</sequence>